<evidence type="ECO:0000313" key="5">
    <source>
        <dbReference type="EMBL" id="SPF32259.1"/>
    </source>
</evidence>
<evidence type="ECO:0000313" key="6">
    <source>
        <dbReference type="Proteomes" id="UP000238701"/>
    </source>
</evidence>
<dbReference type="SUPFAM" id="SSF51971">
    <property type="entry name" value="Nucleotide-binding domain"/>
    <property type="match status" value="1"/>
</dbReference>
<sequence>MGLFKEVRKPVIKVAPAGVGEISPLRPLFVAKSAPCSSGCPNGNQIRDLLVMIAQAKDYGLTTEQAFEKAWNRIVERNPLPAITGRVCPHPCEDACNRNAKDGAVAFHEIERRLGDFGIARKLKLPRITSDARPQKIAVVGAGPAGLSCAYQLARRGYGVTIFESLSLPGGLLRYGIPEFRLQRDVLEAEIGRILRLGIELRCNCRIGRDISLEQLRGDYNAVFVGTGAWKPMPLHVPGESASNVMGAVDFLRRVNANENIELGRKVVVVGAGLTAIDVAYIAQGRSAHVTMVAAEITADKAEMTALQEKGVRVEAPAVPVAIIAKDGRAKAVRSAYLSGTGAEPIEFDLDADFVIVATNREPDLHGFERVSDGHSWFRIDNFGRAGAGLFAGGDNTGLSTVTGAIAQGRLAAETMDREFQGLEPEKPIPVPVMTPDKMKLDWYQAAPRRLPTNGTGHLSDPIHATEWNEEALVNEAKRCMSCGMCMDCETCWMYCSNNCFVRLPKGQHSSIKIELCNGCKKCAEACPSGYIELF</sequence>
<dbReference type="SUPFAM" id="SSF46548">
    <property type="entry name" value="alpha-helical ferredoxin"/>
    <property type="match status" value="1"/>
</dbReference>
<dbReference type="Pfam" id="PF14691">
    <property type="entry name" value="Fer4_20"/>
    <property type="match status" value="1"/>
</dbReference>
<reference evidence="6" key="1">
    <citation type="submission" date="2018-02" db="EMBL/GenBank/DDBJ databases">
        <authorList>
            <person name="Hausmann B."/>
        </authorList>
    </citation>
    <scope>NUCLEOTIDE SEQUENCE [LARGE SCALE GENOMIC DNA]</scope>
    <source>
        <strain evidence="6">Peat soil MAG SbA1</strain>
    </source>
</reference>
<feature type="domain" description="4Fe-4S ferredoxin-type" evidence="4">
    <location>
        <begin position="508"/>
        <end position="535"/>
    </location>
</feature>
<evidence type="ECO:0000256" key="2">
    <source>
        <dbReference type="ARBA" id="ARBA00023004"/>
    </source>
</evidence>
<dbReference type="PRINTS" id="PR00419">
    <property type="entry name" value="ADXRDTASE"/>
</dbReference>
<dbReference type="SUPFAM" id="SSF54862">
    <property type="entry name" value="4Fe-4S ferredoxins"/>
    <property type="match status" value="1"/>
</dbReference>
<keyword evidence="2" id="KW-0408">Iron</keyword>
<accession>A0A2U3JY39</accession>
<keyword evidence="1" id="KW-0479">Metal-binding</keyword>
<protein>
    <submittedName>
        <fullName evidence="5">DsrL</fullName>
    </submittedName>
</protein>
<dbReference type="Gene3D" id="3.50.50.60">
    <property type="entry name" value="FAD/NAD(P)-binding domain"/>
    <property type="match status" value="2"/>
</dbReference>
<dbReference type="InterPro" id="IPR017900">
    <property type="entry name" value="4Fe4S_Fe_S_CS"/>
</dbReference>
<proteinExistence type="predicted"/>
<dbReference type="PROSITE" id="PS00198">
    <property type="entry name" value="4FE4S_FER_1"/>
    <property type="match status" value="1"/>
</dbReference>
<dbReference type="GO" id="GO:0046872">
    <property type="term" value="F:metal ion binding"/>
    <property type="evidence" value="ECO:0007669"/>
    <property type="project" value="UniProtKB-KW"/>
</dbReference>
<dbReference type="InterPro" id="IPR023753">
    <property type="entry name" value="FAD/NAD-binding_dom"/>
</dbReference>
<dbReference type="Pfam" id="PF07992">
    <property type="entry name" value="Pyr_redox_2"/>
    <property type="match status" value="1"/>
</dbReference>
<dbReference type="Gene3D" id="3.30.70.20">
    <property type="match status" value="1"/>
</dbReference>
<dbReference type="AlphaFoldDB" id="A0A2U3JY39"/>
<evidence type="ECO:0000256" key="3">
    <source>
        <dbReference type="ARBA" id="ARBA00023014"/>
    </source>
</evidence>
<dbReference type="PROSITE" id="PS51379">
    <property type="entry name" value="4FE4S_FER_2"/>
    <property type="match status" value="1"/>
</dbReference>
<evidence type="ECO:0000259" key="4">
    <source>
        <dbReference type="PROSITE" id="PS51379"/>
    </source>
</evidence>
<dbReference type="GO" id="GO:0051536">
    <property type="term" value="F:iron-sulfur cluster binding"/>
    <property type="evidence" value="ECO:0007669"/>
    <property type="project" value="UniProtKB-KW"/>
</dbReference>
<dbReference type="Gene3D" id="1.10.1060.10">
    <property type="entry name" value="Alpha-helical ferredoxin"/>
    <property type="match status" value="1"/>
</dbReference>
<dbReference type="Proteomes" id="UP000238701">
    <property type="component" value="Unassembled WGS sequence"/>
</dbReference>
<gene>
    <name evidence="5" type="primary">dsrL</name>
    <name evidence="5" type="ORF">SBA1_1040025</name>
</gene>
<organism evidence="5 6">
    <name type="scientific">Candidatus Sulfotelmatobacter kueseliae</name>
    <dbReference type="NCBI Taxonomy" id="2042962"/>
    <lineage>
        <taxon>Bacteria</taxon>
        <taxon>Pseudomonadati</taxon>
        <taxon>Acidobacteriota</taxon>
        <taxon>Terriglobia</taxon>
        <taxon>Terriglobales</taxon>
        <taxon>Candidatus Korobacteraceae</taxon>
        <taxon>Candidatus Sulfotelmatobacter</taxon>
    </lineage>
</organism>
<keyword evidence="3" id="KW-0411">Iron-sulfur</keyword>
<dbReference type="InterPro" id="IPR028261">
    <property type="entry name" value="DPD_II"/>
</dbReference>
<evidence type="ECO:0000256" key="1">
    <source>
        <dbReference type="ARBA" id="ARBA00022723"/>
    </source>
</evidence>
<dbReference type="GO" id="GO:0016491">
    <property type="term" value="F:oxidoreductase activity"/>
    <property type="evidence" value="ECO:0007669"/>
    <property type="project" value="InterPro"/>
</dbReference>
<dbReference type="OrthoDB" id="9814556at2"/>
<dbReference type="InterPro" id="IPR009051">
    <property type="entry name" value="Helical_ferredxn"/>
</dbReference>
<name>A0A2U3JY39_9BACT</name>
<dbReference type="PANTHER" id="PTHR42783:SF3">
    <property type="entry name" value="GLUTAMATE SYNTHASE [NADPH] SMALL CHAIN-RELATED"/>
    <property type="match status" value="1"/>
</dbReference>
<dbReference type="PANTHER" id="PTHR42783">
    <property type="entry name" value="GLUTAMATE SYNTHASE [NADPH] SMALL CHAIN"/>
    <property type="match status" value="1"/>
</dbReference>
<dbReference type="InterPro" id="IPR017896">
    <property type="entry name" value="4Fe4S_Fe-S-bd"/>
</dbReference>
<dbReference type="EMBL" id="OMOD01000007">
    <property type="protein sequence ID" value="SPF32259.1"/>
    <property type="molecule type" value="Genomic_DNA"/>
</dbReference>
<dbReference type="InterPro" id="IPR036188">
    <property type="entry name" value="FAD/NAD-bd_sf"/>
</dbReference>